<dbReference type="EC" id="6.3.2.17" evidence="6"/>
<evidence type="ECO:0000256" key="4">
    <source>
        <dbReference type="ARBA" id="ARBA00008276"/>
    </source>
</evidence>
<evidence type="ECO:0000256" key="18">
    <source>
        <dbReference type="ARBA" id="ARBA00047808"/>
    </source>
</evidence>
<evidence type="ECO:0000259" key="23">
    <source>
        <dbReference type="Pfam" id="PF08245"/>
    </source>
</evidence>
<accession>A0ABU3V9V5</accession>
<keyword evidence="25" id="KW-1185">Reference proteome</keyword>
<dbReference type="Pfam" id="PF02875">
    <property type="entry name" value="Mur_ligase_C"/>
    <property type="match status" value="1"/>
</dbReference>
<evidence type="ECO:0000256" key="16">
    <source>
        <dbReference type="ARBA" id="ARBA00032510"/>
    </source>
</evidence>
<evidence type="ECO:0000256" key="8">
    <source>
        <dbReference type="ARBA" id="ARBA00022598"/>
    </source>
</evidence>
<gene>
    <name evidence="24" type="ORF">QO231_03665</name>
</gene>
<comment type="function">
    <text evidence="1">Functions in two distinct reactions of the de novo folate biosynthetic pathway. Catalyzes the addition of a glutamate residue to dihydropteroate (7,8-dihydropteroate or H2Pte) to form dihydrofolate (7,8-dihydrofolate monoglutamate or H2Pte-Glu). Also catalyzes successive additions of L-glutamate to tetrahydrofolate or 10-formyltetrahydrofolate or 5,10-methylenetetrahydrofolate, leading to folylpolyglutamate derivatives.</text>
</comment>
<evidence type="ECO:0000256" key="10">
    <source>
        <dbReference type="ARBA" id="ARBA00022741"/>
    </source>
</evidence>
<comment type="catalytic activity">
    <reaction evidence="20">
        <text>7,8-dihydropteroate + L-glutamate + ATP = 7,8-dihydrofolate + ADP + phosphate + H(+)</text>
        <dbReference type="Rhea" id="RHEA:23584"/>
        <dbReference type="ChEBI" id="CHEBI:15378"/>
        <dbReference type="ChEBI" id="CHEBI:17839"/>
        <dbReference type="ChEBI" id="CHEBI:29985"/>
        <dbReference type="ChEBI" id="CHEBI:30616"/>
        <dbReference type="ChEBI" id="CHEBI:43474"/>
        <dbReference type="ChEBI" id="CHEBI:57451"/>
        <dbReference type="ChEBI" id="CHEBI:456216"/>
        <dbReference type="EC" id="6.3.2.12"/>
    </reaction>
</comment>
<evidence type="ECO:0000256" key="2">
    <source>
        <dbReference type="ARBA" id="ARBA00004799"/>
    </source>
</evidence>
<dbReference type="InterPro" id="IPR004101">
    <property type="entry name" value="Mur_ligase_C"/>
</dbReference>
<evidence type="ECO:0000256" key="15">
    <source>
        <dbReference type="ARBA" id="ARBA00030592"/>
    </source>
</evidence>
<protein>
    <recommendedName>
        <fullName evidence="7">Dihydrofolate synthase/folylpolyglutamate synthase</fullName>
        <ecNumber evidence="5">6.3.2.12</ecNumber>
        <ecNumber evidence="6">6.3.2.17</ecNumber>
    </recommendedName>
    <alternativeName>
        <fullName evidence="16">Folylpoly-gamma-glutamate synthetase-dihydrofolate synthetase</fullName>
    </alternativeName>
    <alternativeName>
        <fullName evidence="14">Folylpolyglutamate synthetase</fullName>
    </alternativeName>
    <alternativeName>
        <fullName evidence="15">Tetrahydrofolylpolyglutamate synthase</fullName>
    </alternativeName>
</protein>
<evidence type="ECO:0000256" key="12">
    <source>
        <dbReference type="ARBA" id="ARBA00022842"/>
    </source>
</evidence>
<evidence type="ECO:0000256" key="21">
    <source>
        <dbReference type="PIRNR" id="PIRNR001563"/>
    </source>
</evidence>
<comment type="caution">
    <text evidence="24">The sequence shown here is derived from an EMBL/GenBank/DDBJ whole genome shotgun (WGS) entry which is preliminary data.</text>
</comment>
<dbReference type="PIRSF" id="PIRSF001563">
    <property type="entry name" value="Folylpolyglu_synth"/>
    <property type="match status" value="1"/>
</dbReference>
<dbReference type="SUPFAM" id="SSF53244">
    <property type="entry name" value="MurD-like peptide ligases, peptide-binding domain"/>
    <property type="match status" value="1"/>
</dbReference>
<evidence type="ECO:0000256" key="6">
    <source>
        <dbReference type="ARBA" id="ARBA00013025"/>
    </source>
</evidence>
<evidence type="ECO:0000256" key="11">
    <source>
        <dbReference type="ARBA" id="ARBA00022840"/>
    </source>
</evidence>
<evidence type="ECO:0000256" key="9">
    <source>
        <dbReference type="ARBA" id="ARBA00022723"/>
    </source>
</evidence>
<dbReference type="InterPro" id="IPR036565">
    <property type="entry name" value="Mur-like_cat_sf"/>
</dbReference>
<feature type="domain" description="Mur ligase central" evidence="23">
    <location>
        <begin position="48"/>
        <end position="263"/>
    </location>
</feature>
<keyword evidence="9" id="KW-0479">Metal-binding</keyword>
<comment type="catalytic activity">
    <reaction evidence="17">
        <text>(6S)-5,6,7,8-tetrahydrofolyl-(gamma-L-Glu)(n) + L-glutamate + ATP = (6S)-5,6,7,8-tetrahydrofolyl-(gamma-L-Glu)(n+1) + ADP + phosphate + H(+)</text>
        <dbReference type="Rhea" id="RHEA:10580"/>
        <dbReference type="Rhea" id="RHEA-COMP:14738"/>
        <dbReference type="Rhea" id="RHEA-COMP:14740"/>
        <dbReference type="ChEBI" id="CHEBI:15378"/>
        <dbReference type="ChEBI" id="CHEBI:29985"/>
        <dbReference type="ChEBI" id="CHEBI:30616"/>
        <dbReference type="ChEBI" id="CHEBI:43474"/>
        <dbReference type="ChEBI" id="CHEBI:141005"/>
        <dbReference type="ChEBI" id="CHEBI:456216"/>
        <dbReference type="EC" id="6.3.2.17"/>
    </reaction>
</comment>
<dbReference type="SUPFAM" id="SSF53623">
    <property type="entry name" value="MurD-like peptide ligases, catalytic domain"/>
    <property type="match status" value="1"/>
</dbReference>
<keyword evidence="13" id="KW-0289">Folate biosynthesis</keyword>
<dbReference type="Proteomes" id="UP001255416">
    <property type="component" value="Unassembled WGS sequence"/>
</dbReference>
<evidence type="ECO:0000256" key="1">
    <source>
        <dbReference type="ARBA" id="ARBA00002714"/>
    </source>
</evidence>
<dbReference type="InterPro" id="IPR036615">
    <property type="entry name" value="Mur_ligase_C_dom_sf"/>
</dbReference>
<evidence type="ECO:0000256" key="3">
    <source>
        <dbReference type="ARBA" id="ARBA00005150"/>
    </source>
</evidence>
<comment type="similarity">
    <text evidence="4 21">Belongs to the folylpolyglutamate synthase family.</text>
</comment>
<feature type="domain" description="Mur ligase C-terminal" evidence="22">
    <location>
        <begin position="302"/>
        <end position="412"/>
    </location>
</feature>
<keyword evidence="12" id="KW-0460">Magnesium</keyword>
<evidence type="ECO:0000256" key="5">
    <source>
        <dbReference type="ARBA" id="ARBA00013023"/>
    </source>
</evidence>
<dbReference type="InterPro" id="IPR013221">
    <property type="entry name" value="Mur_ligase_cen"/>
</dbReference>
<evidence type="ECO:0000313" key="24">
    <source>
        <dbReference type="EMBL" id="MDU9002952.1"/>
    </source>
</evidence>
<dbReference type="Pfam" id="PF08245">
    <property type="entry name" value="Mur_ligase_M"/>
    <property type="match status" value="1"/>
</dbReference>
<name>A0ABU3V9V5_9RHOB</name>
<comment type="pathway">
    <text evidence="3">Cofactor biosynthesis; tetrahydrofolylpolyglutamate biosynthesis.</text>
</comment>
<dbReference type="Gene3D" id="3.90.190.20">
    <property type="entry name" value="Mur ligase, C-terminal domain"/>
    <property type="match status" value="1"/>
</dbReference>
<proteinExistence type="inferred from homology"/>
<sequence>MTAASSDIILERMMALHPKIIDLTLDRMWRLLAALDHPERELPPVIHIAGTNGKGSTLAMIRAGLEGAGRTAHAYTSPHLARFHERIRVSGDLISEPDLIAVLDECYAANGDAEITYFEITTCAALLAFSRAAADYTLLEVGLGGRLDATNVAAAPKVTVITPISIDHQQYLGDTLEEISLEKAGIIKRGVPCVVAPQADAAMSVIEDVAARLGAPLLVHGQHWHITEERGRLVYQDETGLRDLPLPNLMGAHQIVNAGTALATLRHLDPGEGACEAAVTHAEWPARMQRLTSGPLFDAAPDTELFLDGGHNAAAGQALADVLDRLPKRPTHLICGMLNTKDVTGYMRPLADHAESLTAVSIPGEANTLSADQTAKAASSVGLTATTASTVRDAVRAITTHTPRARVLICGSLYLAGAVLRENS</sequence>
<dbReference type="NCBIfam" id="TIGR01499">
    <property type="entry name" value="folC"/>
    <property type="match status" value="1"/>
</dbReference>
<keyword evidence="11 21" id="KW-0067">ATP-binding</keyword>
<evidence type="ECO:0000256" key="13">
    <source>
        <dbReference type="ARBA" id="ARBA00022909"/>
    </source>
</evidence>
<dbReference type="PANTHER" id="PTHR11136">
    <property type="entry name" value="FOLYLPOLYGLUTAMATE SYNTHASE-RELATED"/>
    <property type="match status" value="1"/>
</dbReference>
<evidence type="ECO:0000256" key="17">
    <source>
        <dbReference type="ARBA" id="ARBA00047493"/>
    </source>
</evidence>
<dbReference type="EC" id="6.3.2.12" evidence="5"/>
<dbReference type="Gene3D" id="3.40.1190.10">
    <property type="entry name" value="Mur-like, catalytic domain"/>
    <property type="match status" value="1"/>
</dbReference>
<evidence type="ECO:0000256" key="19">
    <source>
        <dbReference type="ARBA" id="ARBA00049035"/>
    </source>
</evidence>
<dbReference type="InterPro" id="IPR001645">
    <property type="entry name" value="Folylpolyglutamate_synth"/>
</dbReference>
<keyword evidence="10 21" id="KW-0547">Nucleotide-binding</keyword>
<evidence type="ECO:0000259" key="22">
    <source>
        <dbReference type="Pfam" id="PF02875"/>
    </source>
</evidence>
<evidence type="ECO:0000256" key="14">
    <source>
        <dbReference type="ARBA" id="ARBA00030048"/>
    </source>
</evidence>
<keyword evidence="8 21" id="KW-0436">Ligase</keyword>
<organism evidence="24 25">
    <name type="scientific">Sedimentitalea todarodis</name>
    <dbReference type="NCBI Taxonomy" id="1631240"/>
    <lineage>
        <taxon>Bacteria</taxon>
        <taxon>Pseudomonadati</taxon>
        <taxon>Pseudomonadota</taxon>
        <taxon>Alphaproteobacteria</taxon>
        <taxon>Rhodobacterales</taxon>
        <taxon>Paracoccaceae</taxon>
        <taxon>Sedimentitalea</taxon>
    </lineage>
</organism>
<dbReference type="RefSeq" id="WP_316773459.1">
    <property type="nucleotide sequence ID" value="NZ_JASMWN010000002.1"/>
</dbReference>
<evidence type="ECO:0000313" key="25">
    <source>
        <dbReference type="Proteomes" id="UP001255416"/>
    </source>
</evidence>
<evidence type="ECO:0000256" key="7">
    <source>
        <dbReference type="ARBA" id="ARBA00019357"/>
    </source>
</evidence>
<reference evidence="25" key="1">
    <citation type="submission" date="2023-05" db="EMBL/GenBank/DDBJ databases">
        <title>Sedimentitalea sp. nov. JM2-8.</title>
        <authorList>
            <person name="Huang J."/>
        </authorList>
    </citation>
    <scope>NUCLEOTIDE SEQUENCE [LARGE SCALE GENOMIC DNA]</scope>
    <source>
        <strain evidence="25">KHS03</strain>
    </source>
</reference>
<comment type="catalytic activity">
    <reaction evidence="18">
        <text>10-formyltetrahydrofolyl-(gamma-L-Glu)(n) + L-glutamate + ATP = 10-formyltetrahydrofolyl-(gamma-L-Glu)(n+1) + ADP + phosphate + H(+)</text>
        <dbReference type="Rhea" id="RHEA:51904"/>
        <dbReference type="Rhea" id="RHEA-COMP:13088"/>
        <dbReference type="Rhea" id="RHEA-COMP:14300"/>
        <dbReference type="ChEBI" id="CHEBI:15378"/>
        <dbReference type="ChEBI" id="CHEBI:29985"/>
        <dbReference type="ChEBI" id="CHEBI:30616"/>
        <dbReference type="ChEBI" id="CHEBI:43474"/>
        <dbReference type="ChEBI" id="CHEBI:134413"/>
        <dbReference type="ChEBI" id="CHEBI:456216"/>
        <dbReference type="EC" id="6.3.2.17"/>
    </reaction>
</comment>
<comment type="catalytic activity">
    <reaction evidence="19">
        <text>(6R)-5,10-methylenetetrahydrofolyl-(gamma-L-Glu)(n) + L-glutamate + ATP = (6R)-5,10-methylenetetrahydrofolyl-(gamma-L-Glu)(n+1) + ADP + phosphate + H(+)</text>
        <dbReference type="Rhea" id="RHEA:51912"/>
        <dbReference type="Rhea" id="RHEA-COMP:13257"/>
        <dbReference type="Rhea" id="RHEA-COMP:13258"/>
        <dbReference type="ChEBI" id="CHEBI:15378"/>
        <dbReference type="ChEBI" id="CHEBI:29985"/>
        <dbReference type="ChEBI" id="CHEBI:30616"/>
        <dbReference type="ChEBI" id="CHEBI:43474"/>
        <dbReference type="ChEBI" id="CHEBI:136572"/>
        <dbReference type="ChEBI" id="CHEBI:456216"/>
        <dbReference type="EC" id="6.3.2.17"/>
    </reaction>
</comment>
<dbReference type="EMBL" id="JASMWN010000002">
    <property type="protein sequence ID" value="MDU9002952.1"/>
    <property type="molecule type" value="Genomic_DNA"/>
</dbReference>
<evidence type="ECO:0000256" key="20">
    <source>
        <dbReference type="ARBA" id="ARBA00049161"/>
    </source>
</evidence>
<dbReference type="GO" id="GO:0016874">
    <property type="term" value="F:ligase activity"/>
    <property type="evidence" value="ECO:0007669"/>
    <property type="project" value="UniProtKB-KW"/>
</dbReference>
<comment type="pathway">
    <text evidence="2">Cofactor biosynthesis; tetrahydrofolate biosynthesis; 7,8-dihydrofolate from 2-amino-4-hydroxy-6-hydroxymethyl-7,8-dihydropteridine diphosphate and 4-aminobenzoate: step 2/2.</text>
</comment>
<dbReference type="PANTHER" id="PTHR11136:SF0">
    <property type="entry name" value="DIHYDROFOLATE SYNTHETASE-RELATED"/>
    <property type="match status" value="1"/>
</dbReference>